<dbReference type="SUPFAM" id="SSF47473">
    <property type="entry name" value="EF-hand"/>
    <property type="match status" value="1"/>
</dbReference>
<dbReference type="Pfam" id="PF13202">
    <property type="entry name" value="EF-hand_5"/>
    <property type="match status" value="1"/>
</dbReference>
<dbReference type="SMART" id="SM00054">
    <property type="entry name" value="EFh"/>
    <property type="match status" value="2"/>
</dbReference>
<dbReference type="AlphaFoldDB" id="A0A2N9FZN8"/>
<dbReference type="InterPro" id="IPR002048">
    <property type="entry name" value="EF_hand_dom"/>
</dbReference>
<dbReference type="CDD" id="cd00051">
    <property type="entry name" value="EFh"/>
    <property type="match status" value="1"/>
</dbReference>
<evidence type="ECO:0000313" key="3">
    <source>
        <dbReference type="EMBL" id="SPC92373.1"/>
    </source>
</evidence>
<feature type="domain" description="EF-hand" evidence="2">
    <location>
        <begin position="13"/>
        <end position="48"/>
    </location>
</feature>
<organism evidence="4">
    <name type="scientific">Fagus sylvatica</name>
    <name type="common">Beechnut</name>
    <dbReference type="NCBI Taxonomy" id="28930"/>
    <lineage>
        <taxon>Eukaryota</taxon>
        <taxon>Viridiplantae</taxon>
        <taxon>Streptophyta</taxon>
        <taxon>Embryophyta</taxon>
        <taxon>Tracheophyta</taxon>
        <taxon>Spermatophyta</taxon>
        <taxon>Magnoliopsida</taxon>
        <taxon>eudicotyledons</taxon>
        <taxon>Gunneridae</taxon>
        <taxon>Pentapetalae</taxon>
        <taxon>rosids</taxon>
        <taxon>fabids</taxon>
        <taxon>Fagales</taxon>
        <taxon>Fagaceae</taxon>
        <taxon>Fagus</taxon>
    </lineage>
</organism>
<dbReference type="EMBL" id="OIVN01001302">
    <property type="protein sequence ID" value="SPC92381.1"/>
    <property type="molecule type" value="Genomic_DNA"/>
</dbReference>
<dbReference type="Pfam" id="PF13405">
    <property type="entry name" value="EF-hand_6"/>
    <property type="match status" value="1"/>
</dbReference>
<gene>
    <name evidence="3" type="ORF">FSB_LOCUS20255</name>
    <name evidence="4" type="ORF">FSB_LOCUS20263</name>
</gene>
<evidence type="ECO:0000259" key="2">
    <source>
        <dbReference type="PROSITE" id="PS50222"/>
    </source>
</evidence>
<evidence type="ECO:0000313" key="4">
    <source>
        <dbReference type="EMBL" id="SPC92381.1"/>
    </source>
</evidence>
<sequence length="91" mass="10279">MLTNKARIPPYIEPADTLRKFFKNYDINNDGHLSKEELKKAFKSLGSWIPGIRANCGLHHADANGDGYISDDELNDLVKYAEKLGFTVRNP</sequence>
<name>A0A2N9FZN8_FAGSY</name>
<proteinExistence type="predicted"/>
<dbReference type="GO" id="GO:0005509">
    <property type="term" value="F:calcium ion binding"/>
    <property type="evidence" value="ECO:0007669"/>
    <property type="project" value="InterPro"/>
</dbReference>
<dbReference type="PROSITE" id="PS50222">
    <property type="entry name" value="EF_HAND_2"/>
    <property type="match status" value="2"/>
</dbReference>
<keyword evidence="1" id="KW-0106">Calcium</keyword>
<evidence type="ECO:0000256" key="1">
    <source>
        <dbReference type="ARBA" id="ARBA00022837"/>
    </source>
</evidence>
<dbReference type="InterPro" id="IPR011992">
    <property type="entry name" value="EF-hand-dom_pair"/>
</dbReference>
<dbReference type="Gene3D" id="1.10.238.10">
    <property type="entry name" value="EF-hand"/>
    <property type="match status" value="1"/>
</dbReference>
<dbReference type="PROSITE" id="PS00018">
    <property type="entry name" value="EF_HAND_1"/>
    <property type="match status" value="2"/>
</dbReference>
<feature type="domain" description="EF-hand" evidence="2">
    <location>
        <begin position="59"/>
        <end position="84"/>
    </location>
</feature>
<accession>A0A2N9FZN8</accession>
<reference evidence="4" key="1">
    <citation type="submission" date="2018-02" db="EMBL/GenBank/DDBJ databases">
        <authorList>
            <person name="Cohen D.B."/>
            <person name="Kent A.D."/>
        </authorList>
    </citation>
    <scope>NUCLEOTIDE SEQUENCE</scope>
</reference>
<protein>
    <recommendedName>
        <fullName evidence="2">EF-hand domain-containing protein</fullName>
    </recommendedName>
</protein>
<dbReference type="EMBL" id="OIVN01001302">
    <property type="protein sequence ID" value="SPC92373.1"/>
    <property type="molecule type" value="Genomic_DNA"/>
</dbReference>
<dbReference type="InterPro" id="IPR018247">
    <property type="entry name" value="EF_Hand_1_Ca_BS"/>
</dbReference>